<dbReference type="EMBL" id="JALIDZ010000001">
    <property type="protein sequence ID" value="MCT8970558.1"/>
    <property type="molecule type" value="Genomic_DNA"/>
</dbReference>
<proteinExistence type="predicted"/>
<organism evidence="1 2">
    <name type="scientific">Microbaculum marinisediminis</name>
    <dbReference type="NCBI Taxonomy" id="2931392"/>
    <lineage>
        <taxon>Bacteria</taxon>
        <taxon>Pseudomonadati</taxon>
        <taxon>Pseudomonadota</taxon>
        <taxon>Alphaproteobacteria</taxon>
        <taxon>Hyphomicrobiales</taxon>
        <taxon>Tepidamorphaceae</taxon>
        <taxon>Microbaculum</taxon>
    </lineage>
</organism>
<name>A0AAW5QVZ6_9HYPH</name>
<sequence length="329" mass="37129">MSGTRNHHYVPQGYLRGFAKYPRAHPKKAKTFVSDLDLGRSFATNVRNVAAKRDFNRIETDEHHPNALEDAYGQFEDKVVPAIKRIARQGKFEGEDRVLVLNLIALMAIRMPRMRDAWNEFMGRVYRSVAEILTSSKNQYESTMRKVVASRTDLAEWEAVPYEEMRKFVRSGEYEIETHQNVYVRHELDALDTVLSTLLRRKWTLNIATADAGDFITSDHPVCLMNTAPLPAPWMAPGHGMPNTAILFPLTRKAALFGAFEGSDRVTPAPGLLVAATNSMIIDHADRQVYAYDDSFRYLKAGKILYGKDLCCDADASRKREDGEGAGVE</sequence>
<protein>
    <submittedName>
        <fullName evidence="1">DUF4238 domain-containing protein</fullName>
    </submittedName>
</protein>
<dbReference type="Pfam" id="PF14022">
    <property type="entry name" value="DUF4238"/>
    <property type="match status" value="1"/>
</dbReference>
<dbReference type="Proteomes" id="UP001320898">
    <property type="component" value="Unassembled WGS sequence"/>
</dbReference>
<dbReference type="InterPro" id="IPR025332">
    <property type="entry name" value="DUF4238"/>
</dbReference>
<keyword evidence="2" id="KW-1185">Reference proteome</keyword>
<accession>A0AAW5QVZ6</accession>
<reference evidence="1 2" key="1">
    <citation type="submission" date="2022-04" db="EMBL/GenBank/DDBJ databases">
        <authorList>
            <person name="Ye Y.-Q."/>
            <person name="Du Z.-J."/>
        </authorList>
    </citation>
    <scope>NUCLEOTIDE SEQUENCE [LARGE SCALE GENOMIC DNA]</scope>
    <source>
        <strain evidence="1 2">A6E488</strain>
    </source>
</reference>
<evidence type="ECO:0000313" key="1">
    <source>
        <dbReference type="EMBL" id="MCT8970558.1"/>
    </source>
</evidence>
<gene>
    <name evidence="1" type="ORF">MUB46_01680</name>
</gene>
<evidence type="ECO:0000313" key="2">
    <source>
        <dbReference type="Proteomes" id="UP001320898"/>
    </source>
</evidence>
<dbReference type="AlphaFoldDB" id="A0AAW5QVZ6"/>
<comment type="caution">
    <text evidence="1">The sequence shown here is derived from an EMBL/GenBank/DDBJ whole genome shotgun (WGS) entry which is preliminary data.</text>
</comment>
<dbReference type="RefSeq" id="WP_261614123.1">
    <property type="nucleotide sequence ID" value="NZ_JALIDZ010000001.1"/>
</dbReference>